<keyword evidence="3" id="KW-0547">Nucleotide-binding</keyword>
<evidence type="ECO:0000256" key="1">
    <source>
        <dbReference type="ARBA" id="ARBA00013061"/>
    </source>
</evidence>
<proteinExistence type="predicted"/>
<dbReference type="InterPro" id="IPR001576">
    <property type="entry name" value="Phosphoglycerate_kinase"/>
</dbReference>
<gene>
    <name evidence="6" type="ORF">A3K42_01580</name>
</gene>
<keyword evidence="5" id="KW-0067">ATP-binding</keyword>
<dbReference type="EC" id="2.7.2.3" evidence="1"/>
<dbReference type="InterPro" id="IPR015824">
    <property type="entry name" value="Phosphoglycerate_kinase_N"/>
</dbReference>
<organism evidence="6 7">
    <name type="scientific">candidate division WWE3 bacterium RBG_13_37_7</name>
    <dbReference type="NCBI Taxonomy" id="1802609"/>
    <lineage>
        <taxon>Bacteria</taxon>
        <taxon>Katanobacteria</taxon>
    </lineage>
</organism>
<evidence type="ECO:0000256" key="2">
    <source>
        <dbReference type="ARBA" id="ARBA00022679"/>
    </source>
</evidence>
<keyword evidence="4 6" id="KW-0418">Kinase</keyword>
<feature type="non-terminal residue" evidence="6">
    <location>
        <position position="82"/>
    </location>
</feature>
<dbReference type="SUPFAM" id="SSF53748">
    <property type="entry name" value="Phosphoglycerate kinase"/>
    <property type="match status" value="1"/>
</dbReference>
<dbReference type="Proteomes" id="UP000178270">
    <property type="component" value="Unassembled WGS sequence"/>
</dbReference>
<dbReference type="InterPro" id="IPR036043">
    <property type="entry name" value="Phosphoglycerate_kinase_sf"/>
</dbReference>
<evidence type="ECO:0000256" key="3">
    <source>
        <dbReference type="ARBA" id="ARBA00022741"/>
    </source>
</evidence>
<protein>
    <recommendedName>
        <fullName evidence="1">phosphoglycerate kinase</fullName>
        <ecNumber evidence="1">2.7.2.3</ecNumber>
    </recommendedName>
</protein>
<dbReference type="EMBL" id="MEUS01000014">
    <property type="protein sequence ID" value="OGC38807.1"/>
    <property type="molecule type" value="Genomic_DNA"/>
</dbReference>
<dbReference type="Gene3D" id="3.40.50.1260">
    <property type="entry name" value="Phosphoglycerate kinase, N-terminal domain"/>
    <property type="match status" value="1"/>
</dbReference>
<dbReference type="GO" id="GO:0004618">
    <property type="term" value="F:phosphoglycerate kinase activity"/>
    <property type="evidence" value="ECO:0007669"/>
    <property type="project" value="UniProtKB-EC"/>
</dbReference>
<evidence type="ECO:0000256" key="4">
    <source>
        <dbReference type="ARBA" id="ARBA00022777"/>
    </source>
</evidence>
<accession>A0A1F4U1R1</accession>
<feature type="non-terminal residue" evidence="6">
    <location>
        <position position="1"/>
    </location>
</feature>
<dbReference type="Pfam" id="PF00162">
    <property type="entry name" value="PGK"/>
    <property type="match status" value="1"/>
</dbReference>
<keyword evidence="2" id="KW-0808">Transferase</keyword>
<dbReference type="AlphaFoldDB" id="A0A1F4U1R1"/>
<evidence type="ECO:0000313" key="7">
    <source>
        <dbReference type="Proteomes" id="UP000178270"/>
    </source>
</evidence>
<evidence type="ECO:0000256" key="5">
    <source>
        <dbReference type="ARBA" id="ARBA00022840"/>
    </source>
</evidence>
<reference evidence="6 7" key="1">
    <citation type="journal article" date="2016" name="Nat. Commun.">
        <title>Thousands of microbial genomes shed light on interconnected biogeochemical processes in an aquifer system.</title>
        <authorList>
            <person name="Anantharaman K."/>
            <person name="Brown C.T."/>
            <person name="Hug L.A."/>
            <person name="Sharon I."/>
            <person name="Castelle C.J."/>
            <person name="Probst A.J."/>
            <person name="Thomas B.C."/>
            <person name="Singh A."/>
            <person name="Wilkins M.J."/>
            <person name="Karaoz U."/>
            <person name="Brodie E.L."/>
            <person name="Williams K.H."/>
            <person name="Hubbard S.S."/>
            <person name="Banfield J.F."/>
        </authorList>
    </citation>
    <scope>NUCLEOTIDE SEQUENCE [LARGE SCALE GENOMIC DNA]</scope>
</reference>
<sequence length="82" mass="8901">EITVLSKVLSNAEKPLVVIIGGAKIEDKLPVIEKFLKIADLVLLGGKLSQEWKGSVASNLRLPIDYALEKKDIGPKTIASYL</sequence>
<dbReference type="GO" id="GO:0006096">
    <property type="term" value="P:glycolytic process"/>
    <property type="evidence" value="ECO:0007669"/>
    <property type="project" value="InterPro"/>
</dbReference>
<dbReference type="GO" id="GO:0005524">
    <property type="term" value="F:ATP binding"/>
    <property type="evidence" value="ECO:0007669"/>
    <property type="project" value="UniProtKB-KW"/>
</dbReference>
<comment type="caution">
    <text evidence="6">The sequence shown here is derived from an EMBL/GenBank/DDBJ whole genome shotgun (WGS) entry which is preliminary data.</text>
</comment>
<name>A0A1F4U1R1_UNCKA</name>
<evidence type="ECO:0000313" key="6">
    <source>
        <dbReference type="EMBL" id="OGC38807.1"/>
    </source>
</evidence>